<dbReference type="GO" id="GO:0005739">
    <property type="term" value="C:mitochondrion"/>
    <property type="evidence" value="ECO:0007669"/>
    <property type="project" value="TreeGrafter"/>
</dbReference>
<evidence type="ECO:0000256" key="2">
    <source>
        <dbReference type="ARBA" id="ARBA00006824"/>
    </source>
</evidence>
<dbReference type="EMBL" id="GFDF01011148">
    <property type="protein sequence ID" value="JAV02936.1"/>
    <property type="molecule type" value="Transcribed_RNA"/>
</dbReference>
<keyword evidence="3 6" id="KW-0812">Transmembrane</keyword>
<organism evidence="7">
    <name type="scientific">Nyssomyia neivai</name>
    <dbReference type="NCBI Taxonomy" id="330878"/>
    <lineage>
        <taxon>Eukaryota</taxon>
        <taxon>Metazoa</taxon>
        <taxon>Ecdysozoa</taxon>
        <taxon>Arthropoda</taxon>
        <taxon>Hexapoda</taxon>
        <taxon>Insecta</taxon>
        <taxon>Pterygota</taxon>
        <taxon>Neoptera</taxon>
        <taxon>Endopterygota</taxon>
        <taxon>Diptera</taxon>
        <taxon>Nematocera</taxon>
        <taxon>Psychodoidea</taxon>
        <taxon>Psychodidae</taxon>
        <taxon>Nyssomyia</taxon>
    </lineage>
</organism>
<dbReference type="InterPro" id="IPR007248">
    <property type="entry name" value="Mpv17_PMP22"/>
</dbReference>
<evidence type="ECO:0000313" key="7">
    <source>
        <dbReference type="EMBL" id="JAV02936.1"/>
    </source>
</evidence>
<keyword evidence="5 6" id="KW-0472">Membrane</keyword>
<dbReference type="PANTHER" id="PTHR11266">
    <property type="entry name" value="PEROXISOMAL MEMBRANE PROTEIN 2, PXMP2 MPV17"/>
    <property type="match status" value="1"/>
</dbReference>
<reference evidence="7" key="1">
    <citation type="submission" date="2016-12" db="EMBL/GenBank/DDBJ databases">
        <title>An insight into the sialome and mialome of the sand fly, Nyssomyia neivai.</title>
        <authorList>
            <person name="Sebastian V."/>
            <person name="Goulart T.M."/>
            <person name="Oliveira W."/>
            <person name="Calvo E."/>
            <person name="Oliveira L.F."/>
            <person name="Pinto M.C."/>
            <person name="Rosselino A.M."/>
            <person name="Ribeiro J.M."/>
        </authorList>
    </citation>
    <scope>NUCLEOTIDE SEQUENCE</scope>
</reference>
<evidence type="ECO:0000256" key="1">
    <source>
        <dbReference type="ARBA" id="ARBA00004141"/>
    </source>
</evidence>
<evidence type="ECO:0000256" key="4">
    <source>
        <dbReference type="ARBA" id="ARBA00022989"/>
    </source>
</evidence>
<dbReference type="AlphaFoldDB" id="A0A1L8D8X5"/>
<feature type="transmembrane region" description="Helical" evidence="6">
    <location>
        <begin position="48"/>
        <end position="67"/>
    </location>
</feature>
<dbReference type="PANTHER" id="PTHR11266:SF26">
    <property type="entry name" value="IP08061P"/>
    <property type="match status" value="1"/>
</dbReference>
<dbReference type="Pfam" id="PF04117">
    <property type="entry name" value="Mpv17_PMP22"/>
    <property type="match status" value="1"/>
</dbReference>
<protein>
    <submittedName>
        <fullName evidence="7">Putative conserved plasma membrane protein</fullName>
    </submittedName>
</protein>
<name>A0A1L8D8X5_9DIPT</name>
<comment type="similarity">
    <text evidence="2 6">Belongs to the peroxisomal membrane protein PXMP2/4 family.</text>
</comment>
<proteinExistence type="inferred from homology"/>
<sequence>MSSTILRIFSQYKILRGMASYSVLWPCGSLIQQTIEGKTWRTYDWSKCLRMCIFGSLVIGPSMYMWIRLANNMWPKRELKTSIAKALCEQISYDPFMIATFLFCMSLLEGKGDQQARLEVREKFFDTYKVGAVYWPCVQTINFTLVPPRNQVVVVSIFSMIWSSFLSYMKHMEIERIRQKKLEKKQKKLEKKRLAEKV</sequence>
<evidence type="ECO:0000256" key="6">
    <source>
        <dbReference type="RuleBase" id="RU363053"/>
    </source>
</evidence>
<feature type="transmembrane region" description="Helical" evidence="6">
    <location>
        <begin position="152"/>
        <end position="169"/>
    </location>
</feature>
<evidence type="ECO:0000256" key="3">
    <source>
        <dbReference type="ARBA" id="ARBA00022692"/>
    </source>
</evidence>
<dbReference type="GO" id="GO:0016020">
    <property type="term" value="C:membrane"/>
    <property type="evidence" value="ECO:0007669"/>
    <property type="project" value="UniProtKB-SubCell"/>
</dbReference>
<keyword evidence="4 6" id="KW-1133">Transmembrane helix</keyword>
<accession>A0A1L8D8X5</accession>
<comment type="subcellular location">
    <subcellularLocation>
        <location evidence="1">Membrane</location>
        <topology evidence="1">Multi-pass membrane protein</topology>
    </subcellularLocation>
</comment>
<evidence type="ECO:0000256" key="5">
    <source>
        <dbReference type="ARBA" id="ARBA00023136"/>
    </source>
</evidence>